<name>A0AAD7KZ36_QUISA</name>
<comment type="caution">
    <text evidence="7">The sequence shown here is derived from an EMBL/GenBank/DDBJ whole genome shotgun (WGS) entry which is preliminary data.</text>
</comment>
<dbReference type="EMBL" id="JARAOO010000012">
    <property type="protein sequence ID" value="KAJ7948574.1"/>
    <property type="molecule type" value="Genomic_DNA"/>
</dbReference>
<organism evidence="7 8">
    <name type="scientific">Quillaja saponaria</name>
    <name type="common">Soap bark tree</name>
    <dbReference type="NCBI Taxonomy" id="32244"/>
    <lineage>
        <taxon>Eukaryota</taxon>
        <taxon>Viridiplantae</taxon>
        <taxon>Streptophyta</taxon>
        <taxon>Embryophyta</taxon>
        <taxon>Tracheophyta</taxon>
        <taxon>Spermatophyta</taxon>
        <taxon>Magnoliopsida</taxon>
        <taxon>eudicotyledons</taxon>
        <taxon>Gunneridae</taxon>
        <taxon>Pentapetalae</taxon>
        <taxon>rosids</taxon>
        <taxon>fabids</taxon>
        <taxon>Fabales</taxon>
        <taxon>Quillajaceae</taxon>
        <taxon>Quillaja</taxon>
    </lineage>
</organism>
<evidence type="ECO:0000256" key="2">
    <source>
        <dbReference type="ARBA" id="ARBA00022771"/>
    </source>
</evidence>
<dbReference type="PANTHER" id="PTHR31717">
    <property type="entry name" value="ZINC FINGER PROTEIN CONSTANS-LIKE 10"/>
    <property type="match status" value="1"/>
</dbReference>
<evidence type="ECO:0000256" key="4">
    <source>
        <dbReference type="PROSITE-ProRule" id="PRU00024"/>
    </source>
</evidence>
<evidence type="ECO:0000256" key="1">
    <source>
        <dbReference type="ARBA" id="ARBA00022723"/>
    </source>
</evidence>
<protein>
    <submittedName>
        <fullName evidence="7">Zinc finger, B-box</fullName>
    </submittedName>
</protein>
<feature type="domain" description="B box-type" evidence="6">
    <location>
        <begin position="1"/>
        <end position="46"/>
    </location>
</feature>
<dbReference type="PROSITE" id="PS50119">
    <property type="entry name" value="ZF_BBOX"/>
    <property type="match status" value="1"/>
</dbReference>
<reference evidence="7" key="1">
    <citation type="journal article" date="2023" name="Science">
        <title>Elucidation of the pathway for biosynthesis of saponin adjuvants from the soapbark tree.</title>
        <authorList>
            <person name="Reed J."/>
            <person name="Orme A."/>
            <person name="El-Demerdash A."/>
            <person name="Owen C."/>
            <person name="Martin L.B.B."/>
            <person name="Misra R.C."/>
            <person name="Kikuchi S."/>
            <person name="Rejzek M."/>
            <person name="Martin A.C."/>
            <person name="Harkess A."/>
            <person name="Leebens-Mack J."/>
            <person name="Louveau T."/>
            <person name="Stephenson M.J."/>
            <person name="Osbourn A."/>
        </authorList>
    </citation>
    <scope>NUCLEOTIDE SEQUENCE</scope>
    <source>
        <strain evidence="7">S10</strain>
    </source>
</reference>
<sequence length="251" mass="27323">MKQCCELCGKRARMYCESDQAKLCWDCDEKVHGANFLVEKHSRSLLCHVCQSPTPWNASGPKLTPTVSICEDCVANHSIKCEQEDIDDDGDSSSSGDNGDSYYQDDDDHDDDVKEEEEEGEHQVVPWSSTSSLPPPLASSSSSDGETSSAAAGDLAYKRLREDSHIDSDDDIACSSSQMPYGEGISQSFFRPLKQPRISEPKQAGNQSPPDSRPADIVSSLLRLGNNTISKGEDAAATILGICTKARNQNR</sequence>
<feature type="compositionally biased region" description="Low complexity" evidence="5">
    <location>
        <begin position="126"/>
        <end position="152"/>
    </location>
</feature>
<evidence type="ECO:0000313" key="7">
    <source>
        <dbReference type="EMBL" id="KAJ7948574.1"/>
    </source>
</evidence>
<dbReference type="PANTHER" id="PTHR31717:SF60">
    <property type="entry name" value="B-BOX TYPE ZINC FINGER FAMILY PROTEIN"/>
    <property type="match status" value="1"/>
</dbReference>
<dbReference type="SMART" id="SM00336">
    <property type="entry name" value="BBOX"/>
    <property type="match status" value="1"/>
</dbReference>
<dbReference type="InterPro" id="IPR000315">
    <property type="entry name" value="Znf_B-box"/>
</dbReference>
<dbReference type="AlphaFoldDB" id="A0AAD7KZ36"/>
<feature type="compositionally biased region" description="Low complexity" evidence="5">
    <location>
        <begin position="92"/>
        <end position="102"/>
    </location>
</feature>
<evidence type="ECO:0000256" key="3">
    <source>
        <dbReference type="ARBA" id="ARBA00022833"/>
    </source>
</evidence>
<feature type="compositionally biased region" description="Acidic residues" evidence="5">
    <location>
        <begin position="103"/>
        <end position="120"/>
    </location>
</feature>
<dbReference type="Pfam" id="PF00643">
    <property type="entry name" value="zf-B_box"/>
    <property type="match status" value="1"/>
</dbReference>
<feature type="region of interest" description="Disordered" evidence="5">
    <location>
        <begin position="84"/>
        <end position="216"/>
    </location>
</feature>
<keyword evidence="1" id="KW-0479">Metal-binding</keyword>
<dbReference type="CDD" id="cd19821">
    <property type="entry name" value="Bbox1_BBX-like"/>
    <property type="match status" value="1"/>
</dbReference>
<dbReference type="Proteomes" id="UP001163823">
    <property type="component" value="Chromosome 12"/>
</dbReference>
<dbReference type="InterPro" id="IPR049808">
    <property type="entry name" value="CONSTANS-like_Bbox1"/>
</dbReference>
<dbReference type="KEGG" id="qsa:O6P43_029028"/>
<accession>A0AAD7KZ36</accession>
<gene>
    <name evidence="7" type="ORF">O6P43_029028</name>
</gene>
<dbReference type="GO" id="GO:0008270">
    <property type="term" value="F:zinc ion binding"/>
    <property type="evidence" value="ECO:0007669"/>
    <property type="project" value="UniProtKB-KW"/>
</dbReference>
<evidence type="ECO:0000259" key="6">
    <source>
        <dbReference type="PROSITE" id="PS50119"/>
    </source>
</evidence>
<evidence type="ECO:0000313" key="8">
    <source>
        <dbReference type="Proteomes" id="UP001163823"/>
    </source>
</evidence>
<proteinExistence type="predicted"/>
<keyword evidence="2 4" id="KW-0863">Zinc-finger</keyword>
<feature type="compositionally biased region" description="Basic and acidic residues" evidence="5">
    <location>
        <begin position="156"/>
        <end position="167"/>
    </location>
</feature>
<evidence type="ECO:0000256" key="5">
    <source>
        <dbReference type="SAM" id="MobiDB-lite"/>
    </source>
</evidence>
<keyword evidence="3" id="KW-0862">Zinc</keyword>
<keyword evidence="8" id="KW-1185">Reference proteome</keyword>